<dbReference type="Pfam" id="PF12900">
    <property type="entry name" value="Pyridox_ox_2"/>
    <property type="match status" value="1"/>
</dbReference>
<proteinExistence type="predicted"/>
<reference evidence="1" key="1">
    <citation type="submission" date="2020-02" db="EMBL/GenBank/DDBJ databases">
        <title>Unexpected conservation and global transmission of agrobacterial virulence plasmids.</title>
        <authorList>
            <person name="Weisberg A.J."/>
            <person name="Davis E.W. II"/>
            <person name="Tabima J.R."/>
            <person name="Belcher M.S."/>
            <person name="Miller M."/>
            <person name="Kuo C.-H."/>
            <person name="Loper J.E."/>
            <person name="Grunwald N.J."/>
            <person name="Putnam M.L."/>
            <person name="Chang J.H."/>
        </authorList>
    </citation>
    <scope>NUCLEOTIDE SEQUENCE</scope>
    <source>
        <strain evidence="1">Q15/94</strain>
        <plasmid evidence="1">pQ15_94_1</plasmid>
    </source>
</reference>
<geneLocation type="plasmid" evidence="1 2">
    <name>pQ15_94_1</name>
</geneLocation>
<dbReference type="AlphaFoldDB" id="A0AAJ4N7Y0"/>
<protein>
    <submittedName>
        <fullName evidence="1">Pyridoxamine 5'-phosphate oxidase family protein</fullName>
    </submittedName>
</protein>
<dbReference type="RefSeq" id="WP_003516919.1">
    <property type="nucleotide sequence ID" value="NZ_CP049218.1"/>
</dbReference>
<dbReference type="Proteomes" id="UP000663946">
    <property type="component" value="Plasmid pQ15_94_1"/>
</dbReference>
<dbReference type="InterPro" id="IPR024747">
    <property type="entry name" value="Pyridox_Oxase-rel"/>
</dbReference>
<accession>A0AAJ4N7Y0</accession>
<organism evidence="1 2">
    <name type="scientific">Agrobacterium tumefaciens</name>
    <dbReference type="NCBI Taxonomy" id="358"/>
    <lineage>
        <taxon>Bacteria</taxon>
        <taxon>Pseudomonadati</taxon>
        <taxon>Pseudomonadota</taxon>
        <taxon>Alphaproteobacteria</taxon>
        <taxon>Hyphomicrobiales</taxon>
        <taxon>Rhizobiaceae</taxon>
        <taxon>Rhizobium/Agrobacterium group</taxon>
        <taxon>Agrobacterium</taxon>
        <taxon>Agrobacterium tumefaciens complex</taxon>
    </lineage>
</organism>
<name>A0AAJ4N7Y0_AGRTU</name>
<keyword evidence="1" id="KW-0614">Plasmid</keyword>
<evidence type="ECO:0000313" key="1">
    <source>
        <dbReference type="EMBL" id="QTG16735.1"/>
    </source>
</evidence>
<sequence>MLVREMTHNECLAVIAVQRLARMACARDNIPYVVPIYYAYSGNSLYAFTMPGKKLEFLRSNPRACLQIDTPEGAHQWASVIIDSSFRELPDEDPPVRERLHAWELLAEHFDWWEPGALKPRSEPRRGTSPHVFFALDIVTLSGREAREGQPERVLSQ</sequence>
<gene>
    <name evidence="1" type="ORF">G6M86_26005</name>
</gene>
<dbReference type="SUPFAM" id="SSF50475">
    <property type="entry name" value="FMN-binding split barrel"/>
    <property type="match status" value="1"/>
</dbReference>
<dbReference type="Gene3D" id="2.30.110.10">
    <property type="entry name" value="Electron Transport, Fmn-binding Protein, Chain A"/>
    <property type="match status" value="1"/>
</dbReference>
<dbReference type="InterPro" id="IPR012349">
    <property type="entry name" value="Split_barrel_FMN-bd"/>
</dbReference>
<evidence type="ECO:0000313" key="2">
    <source>
        <dbReference type="Proteomes" id="UP000663946"/>
    </source>
</evidence>
<dbReference type="EMBL" id="CP049218">
    <property type="protein sequence ID" value="QTG16735.1"/>
    <property type="molecule type" value="Genomic_DNA"/>
</dbReference>